<dbReference type="PROSITE" id="PS51782">
    <property type="entry name" value="LYSM"/>
    <property type="match status" value="1"/>
</dbReference>
<dbReference type="OrthoDB" id="9765158at2"/>
<dbReference type="Pfam" id="PF01476">
    <property type="entry name" value="LysM"/>
    <property type="match status" value="1"/>
</dbReference>
<dbReference type="InterPro" id="IPR052196">
    <property type="entry name" value="Bact_Kbp"/>
</dbReference>
<gene>
    <name evidence="3" type="ORF">FOKN1_0356</name>
</gene>
<protein>
    <recommendedName>
        <fullName evidence="2">LysM domain-containing protein</fullName>
    </recommendedName>
</protein>
<dbReference type="KEGG" id="ttc:FOKN1_0356"/>
<dbReference type="CDD" id="cd00118">
    <property type="entry name" value="LysM"/>
    <property type="match status" value="1"/>
</dbReference>
<evidence type="ECO:0000313" key="4">
    <source>
        <dbReference type="Proteomes" id="UP000218765"/>
    </source>
</evidence>
<evidence type="ECO:0000313" key="3">
    <source>
        <dbReference type="EMBL" id="BAZ92760.1"/>
    </source>
</evidence>
<dbReference type="InterPro" id="IPR018392">
    <property type="entry name" value="LysM"/>
</dbReference>
<name>A0A1Z4VMB8_9GAMM</name>
<dbReference type="EMBL" id="AP018052">
    <property type="protein sequence ID" value="BAZ92760.1"/>
    <property type="molecule type" value="Genomic_DNA"/>
</dbReference>
<organism evidence="3 4">
    <name type="scientific">Thiohalobacter thiocyanaticus</name>
    <dbReference type="NCBI Taxonomy" id="585455"/>
    <lineage>
        <taxon>Bacteria</taxon>
        <taxon>Pseudomonadati</taxon>
        <taxon>Pseudomonadota</taxon>
        <taxon>Gammaproteobacteria</taxon>
        <taxon>Thiohalobacterales</taxon>
        <taxon>Thiohalobacteraceae</taxon>
        <taxon>Thiohalobacter</taxon>
    </lineage>
</organism>
<evidence type="ECO:0000259" key="2">
    <source>
        <dbReference type="PROSITE" id="PS51782"/>
    </source>
</evidence>
<feature type="domain" description="LysM" evidence="2">
    <location>
        <begin position="30"/>
        <end position="78"/>
    </location>
</feature>
<keyword evidence="4" id="KW-1185">Reference proteome</keyword>
<dbReference type="PANTHER" id="PTHR34700:SF4">
    <property type="entry name" value="PHAGE-LIKE ELEMENT PBSX PROTEIN XKDP"/>
    <property type="match status" value="1"/>
</dbReference>
<feature type="chain" id="PRO_5013142716" description="LysM domain-containing protein" evidence="1">
    <location>
        <begin position="20"/>
        <end position="339"/>
    </location>
</feature>
<dbReference type="Gene3D" id="3.10.350.10">
    <property type="entry name" value="LysM domain"/>
    <property type="match status" value="1"/>
</dbReference>
<feature type="signal peptide" evidence="1">
    <location>
        <begin position="1"/>
        <end position="19"/>
    </location>
</feature>
<dbReference type="RefSeq" id="WP_096364131.1">
    <property type="nucleotide sequence ID" value="NZ_AP018052.1"/>
</dbReference>
<dbReference type="SUPFAM" id="SSF54106">
    <property type="entry name" value="LysM domain"/>
    <property type="match status" value="1"/>
</dbReference>
<dbReference type="Proteomes" id="UP000218765">
    <property type="component" value="Chromosome"/>
</dbReference>
<dbReference type="PANTHER" id="PTHR34700">
    <property type="entry name" value="POTASSIUM BINDING PROTEIN KBP"/>
    <property type="match status" value="1"/>
</dbReference>
<accession>A0A1Z4VMB8</accession>
<keyword evidence="1" id="KW-0732">Signal</keyword>
<reference evidence="3 4" key="1">
    <citation type="submission" date="2017-05" db="EMBL/GenBank/DDBJ databases">
        <title>Thiocyanate degradation by Thiohalobacter thiocyanaticus FOKN1.</title>
        <authorList>
            <person name="Oshiki M."/>
            <person name="Fukushima T."/>
            <person name="Kawano S."/>
            <person name="Nakagawa J."/>
        </authorList>
    </citation>
    <scope>NUCLEOTIDE SEQUENCE [LARGE SCALE GENOMIC DNA]</scope>
    <source>
        <strain evidence="3 4">FOKN1</strain>
    </source>
</reference>
<sequence>MFKRLLGILLASTTLMAGADEIALNPQHPERYVVVKGDTLWDISETFLRDPWLWPEVWYINPQIENPHLIYPGDVISLVYIDGKPQLRVQRGQRTVKLSPEVRATPLDQAIPTIPIDAIHQFLTKPLVLDADALDSAGYVLDTADEHIVTGAGDRIYARGTTTEFERYNVFEPQQAYTDPDTGELLGHRALYVGEAVIERHGDPATLELVETTREVSLGDRLLPVREEEVRTHFLPRAPENEIEGKIIAVVDGVTQIGQYQVVVINRGQREGLEAGDVLKIQQAGALIRDRFGKDKEQVQLPNEDAGILLVFRTFDKLSYGLVMEATRAIHLMDIVTNP</sequence>
<evidence type="ECO:0000256" key="1">
    <source>
        <dbReference type="SAM" id="SignalP"/>
    </source>
</evidence>
<dbReference type="InterPro" id="IPR036779">
    <property type="entry name" value="LysM_dom_sf"/>
</dbReference>
<proteinExistence type="predicted"/>
<dbReference type="AlphaFoldDB" id="A0A1Z4VMB8"/>